<gene>
    <name evidence="6" type="ORF">S01H1_39481</name>
</gene>
<keyword evidence="4" id="KW-0411">Iron-sulfur</keyword>
<dbReference type="AlphaFoldDB" id="X0VP40"/>
<dbReference type="InterPro" id="IPR043129">
    <property type="entry name" value="ATPase_NBD"/>
</dbReference>
<sequence>MLLEGDVVRARSVRRSGADFAAAARGCFDDVIVATGLDAADVGRVVASGYGRRSVDFADSTVTEITCHARGCFASFPGQMTIVDIGGQDNKVIVVEAGGERRNFKMNRKCAAGTGAFLEEIAGQLDTPLEALNDLACQASGSIELGSFCTVFAKTELLALIAQGTPVPEIVKAAFRSVAKRILEMDPLIGRVVMTGGVVAHNPIIAGLVSDALGREVLVPDHPQHTGALGAALIARET</sequence>
<evidence type="ECO:0000256" key="4">
    <source>
        <dbReference type="ARBA" id="ARBA00023014"/>
    </source>
</evidence>
<evidence type="ECO:0000256" key="2">
    <source>
        <dbReference type="ARBA" id="ARBA00022723"/>
    </source>
</evidence>
<dbReference type="GO" id="GO:0046872">
    <property type="term" value="F:metal ion binding"/>
    <property type="evidence" value="ECO:0007669"/>
    <property type="project" value="UniProtKB-KW"/>
</dbReference>
<dbReference type="EMBL" id="BARS01024918">
    <property type="protein sequence ID" value="GAG12927.1"/>
    <property type="molecule type" value="Genomic_DNA"/>
</dbReference>
<dbReference type="InterPro" id="IPR008275">
    <property type="entry name" value="CoA_E_activase_dom"/>
</dbReference>
<organism evidence="6">
    <name type="scientific">marine sediment metagenome</name>
    <dbReference type="NCBI Taxonomy" id="412755"/>
    <lineage>
        <taxon>unclassified sequences</taxon>
        <taxon>metagenomes</taxon>
        <taxon>ecological metagenomes</taxon>
    </lineage>
</organism>
<dbReference type="InterPro" id="IPR002731">
    <property type="entry name" value="ATPase_BadF"/>
</dbReference>
<dbReference type="NCBIfam" id="TIGR00241">
    <property type="entry name" value="CoA_E_activ"/>
    <property type="match status" value="1"/>
</dbReference>
<dbReference type="CDD" id="cd24036">
    <property type="entry name" value="ASKHA_NBD_BcrAD_BadFG_HgdC_HadI"/>
    <property type="match status" value="1"/>
</dbReference>
<evidence type="ECO:0000259" key="5">
    <source>
        <dbReference type="Pfam" id="PF01869"/>
    </source>
</evidence>
<name>X0VP40_9ZZZZ</name>
<evidence type="ECO:0000313" key="6">
    <source>
        <dbReference type="EMBL" id="GAG12927.1"/>
    </source>
</evidence>
<protein>
    <recommendedName>
        <fullName evidence="5">ATPase BadF/BadG/BcrA/BcrD type domain-containing protein</fullName>
    </recommendedName>
</protein>
<dbReference type="Pfam" id="PF01869">
    <property type="entry name" value="BcrAD_BadFG"/>
    <property type="match status" value="1"/>
</dbReference>
<dbReference type="PANTHER" id="PTHR32329">
    <property type="entry name" value="BIFUNCTIONAL PROTEIN [INCLUDES 2-HYDROXYACYL-COA DEHYDRATASE (N-TER) AND ITS ACTIVATOR DOMAIN (C_TERM)-RELATED"/>
    <property type="match status" value="1"/>
</dbReference>
<dbReference type="SUPFAM" id="SSF53067">
    <property type="entry name" value="Actin-like ATPase domain"/>
    <property type="match status" value="1"/>
</dbReference>
<dbReference type="PANTHER" id="PTHR32329:SF2">
    <property type="entry name" value="BIFUNCTIONAL PROTEIN [INCLUDES 2-HYDROXYACYL-COA DEHYDRATASE (N-TER) AND ITS ACTIVATOR DOMAIN (C_TERM)"/>
    <property type="match status" value="1"/>
</dbReference>
<feature type="domain" description="ATPase BadF/BadG/BcrA/BcrD type" evidence="5">
    <location>
        <begin position="23"/>
        <end position="235"/>
    </location>
</feature>
<evidence type="ECO:0000256" key="3">
    <source>
        <dbReference type="ARBA" id="ARBA00023004"/>
    </source>
</evidence>
<accession>X0VP40</accession>
<dbReference type="Gene3D" id="3.30.420.40">
    <property type="match status" value="2"/>
</dbReference>
<dbReference type="InterPro" id="IPR051805">
    <property type="entry name" value="Dehydratase_Activator_Redct"/>
</dbReference>
<reference evidence="6" key="1">
    <citation type="journal article" date="2014" name="Front. Microbiol.">
        <title>High frequency of phylogenetically diverse reductive dehalogenase-homologous genes in deep subseafloor sedimentary metagenomes.</title>
        <authorList>
            <person name="Kawai M."/>
            <person name="Futagami T."/>
            <person name="Toyoda A."/>
            <person name="Takaki Y."/>
            <person name="Nishi S."/>
            <person name="Hori S."/>
            <person name="Arai W."/>
            <person name="Tsubouchi T."/>
            <person name="Morono Y."/>
            <person name="Uchiyama I."/>
            <person name="Ito T."/>
            <person name="Fujiyama A."/>
            <person name="Inagaki F."/>
            <person name="Takami H."/>
        </authorList>
    </citation>
    <scope>NUCLEOTIDE SEQUENCE</scope>
    <source>
        <strain evidence="6">Expedition CK06-06</strain>
    </source>
</reference>
<dbReference type="GO" id="GO:0051536">
    <property type="term" value="F:iron-sulfur cluster binding"/>
    <property type="evidence" value="ECO:0007669"/>
    <property type="project" value="UniProtKB-KW"/>
</dbReference>
<proteinExistence type="predicted"/>
<comment type="cofactor">
    <cofactor evidence="1">
        <name>[4Fe-4S] cluster</name>
        <dbReference type="ChEBI" id="CHEBI:49883"/>
    </cofactor>
</comment>
<keyword evidence="2" id="KW-0479">Metal-binding</keyword>
<keyword evidence="3" id="KW-0408">Iron</keyword>
<comment type="caution">
    <text evidence="6">The sequence shown here is derived from an EMBL/GenBank/DDBJ whole genome shotgun (WGS) entry which is preliminary data.</text>
</comment>
<evidence type="ECO:0000256" key="1">
    <source>
        <dbReference type="ARBA" id="ARBA00001966"/>
    </source>
</evidence>